<feature type="domain" description="Metallo-beta-lactamase" evidence="1">
    <location>
        <begin position="17"/>
        <end position="196"/>
    </location>
</feature>
<dbReference type="eggNOG" id="COG1234">
    <property type="taxonomic scope" value="Bacteria"/>
</dbReference>
<dbReference type="KEGG" id="gem:GM21_2634"/>
<sequence>MRLRVLGCSGAEFPGHSPSAFLIDDSLLLDAGTVGAVLSEDEQWRIEDILVTHSHLDHIRGIPLLADNIVVSGLPRTVRVHGTTEVLAALSTHLMNGVIWPDFTRIPTPESPVLRYQPIPVERSFQVGDYEVLACPVNHPVPAVGYRVSRGGTSLLYTGDTGPTERIWELAGELAALIVEVSFPCDMEEIALLTGHLTPVLLGNELAKLPKLPPRILITHLKPQYYDRIEAELEALHLPGVKLLRGGNVYNL</sequence>
<dbReference type="GO" id="GO:0004115">
    <property type="term" value="F:3',5'-cyclic-AMP phosphodiesterase activity"/>
    <property type="evidence" value="ECO:0007669"/>
    <property type="project" value="InterPro"/>
</dbReference>
<dbReference type="SMART" id="SM00849">
    <property type="entry name" value="Lactamase_B"/>
    <property type="match status" value="1"/>
</dbReference>
<dbReference type="SUPFAM" id="SSF56281">
    <property type="entry name" value="Metallo-hydrolase/oxidoreductase"/>
    <property type="match status" value="1"/>
</dbReference>
<proteinExistence type="predicted"/>
<gene>
    <name evidence="2" type="ordered locus">GM21_2634</name>
</gene>
<dbReference type="Pfam" id="PF12706">
    <property type="entry name" value="Lactamase_B_2"/>
    <property type="match status" value="1"/>
</dbReference>
<dbReference type="AlphaFoldDB" id="C6E0P8"/>
<dbReference type="GO" id="GO:0006198">
    <property type="term" value="P:cAMP catabolic process"/>
    <property type="evidence" value="ECO:0007669"/>
    <property type="project" value="InterPro"/>
</dbReference>
<dbReference type="OrthoDB" id="9803916at2"/>
<evidence type="ECO:0000259" key="1">
    <source>
        <dbReference type="SMART" id="SM00849"/>
    </source>
</evidence>
<dbReference type="PANTHER" id="PTHR28283">
    <property type="entry name" value="3',5'-CYCLIC-NUCLEOTIDE PHOSPHODIESTERASE 1"/>
    <property type="match status" value="1"/>
</dbReference>
<dbReference type="InterPro" id="IPR001279">
    <property type="entry name" value="Metallo-B-lactamas"/>
</dbReference>
<dbReference type="GO" id="GO:0047555">
    <property type="term" value="F:3',5'-cyclic-GMP phosphodiesterase activity"/>
    <property type="evidence" value="ECO:0007669"/>
    <property type="project" value="TreeGrafter"/>
</dbReference>
<dbReference type="InterPro" id="IPR000396">
    <property type="entry name" value="Pdiesterase2"/>
</dbReference>
<organism evidence="2">
    <name type="scientific">Geobacter sp. (strain M21)</name>
    <dbReference type="NCBI Taxonomy" id="443144"/>
    <lineage>
        <taxon>Bacteria</taxon>
        <taxon>Pseudomonadati</taxon>
        <taxon>Thermodesulfobacteriota</taxon>
        <taxon>Desulfuromonadia</taxon>
        <taxon>Geobacterales</taxon>
        <taxon>Geobacteraceae</taxon>
        <taxon>Geobacter</taxon>
    </lineage>
</organism>
<dbReference type="GO" id="GO:1902660">
    <property type="term" value="P:negative regulation of glucose mediated signaling pathway"/>
    <property type="evidence" value="ECO:0007669"/>
    <property type="project" value="TreeGrafter"/>
</dbReference>
<accession>C6E0P8</accession>
<name>C6E0P8_GEOSM</name>
<evidence type="ECO:0000313" key="2">
    <source>
        <dbReference type="EMBL" id="ACT18672.1"/>
    </source>
</evidence>
<dbReference type="InterPro" id="IPR036866">
    <property type="entry name" value="RibonucZ/Hydroxyglut_hydro"/>
</dbReference>
<protein>
    <submittedName>
        <fullName evidence="2">Beta-lactamase domain protein</fullName>
    </submittedName>
</protein>
<dbReference type="STRING" id="443144.GM21_2634"/>
<reference evidence="2" key="1">
    <citation type="submission" date="2009-07" db="EMBL/GenBank/DDBJ databases">
        <title>Complete sequence of Geobacter sp. M21.</title>
        <authorList>
            <consortium name="US DOE Joint Genome Institute"/>
            <person name="Lucas S."/>
            <person name="Copeland A."/>
            <person name="Lapidus A."/>
            <person name="Glavina del Rio T."/>
            <person name="Dalin E."/>
            <person name="Tice H."/>
            <person name="Bruce D."/>
            <person name="Goodwin L."/>
            <person name="Pitluck S."/>
            <person name="Saunders E."/>
            <person name="Brettin T."/>
            <person name="Detter J.C."/>
            <person name="Han C."/>
            <person name="Larimer F."/>
            <person name="Land M."/>
            <person name="Hauser L."/>
            <person name="Kyrpides N."/>
            <person name="Ovchinnikova G."/>
            <person name="Lovley D."/>
        </authorList>
    </citation>
    <scope>NUCLEOTIDE SEQUENCE [LARGE SCALE GENOMIC DNA]</scope>
    <source>
        <strain evidence="2">M21</strain>
    </source>
</reference>
<dbReference type="PRINTS" id="PR00388">
    <property type="entry name" value="PDIESTERASE2"/>
</dbReference>
<dbReference type="Gene3D" id="3.60.15.10">
    <property type="entry name" value="Ribonuclease Z/Hydroxyacylglutathione hydrolase-like"/>
    <property type="match status" value="1"/>
</dbReference>
<dbReference type="PANTHER" id="PTHR28283:SF1">
    <property type="entry name" value="3',5'-CYCLIC-NUCLEOTIDE PHOSPHODIESTERASE 1"/>
    <property type="match status" value="1"/>
</dbReference>
<dbReference type="EMBL" id="CP001661">
    <property type="protein sequence ID" value="ACT18672.1"/>
    <property type="molecule type" value="Genomic_DNA"/>
</dbReference>
<dbReference type="CDD" id="cd07735">
    <property type="entry name" value="class_II_PDE_MBL-fold"/>
    <property type="match status" value="1"/>
</dbReference>
<dbReference type="HOGENOM" id="CLU_1060731_0_0_7"/>